<dbReference type="Pfam" id="PF00651">
    <property type="entry name" value="BTB"/>
    <property type="match status" value="1"/>
</dbReference>
<evidence type="ECO:0000313" key="4">
    <source>
        <dbReference type="Proteomes" id="UP000248817"/>
    </source>
</evidence>
<gene>
    <name evidence="3" type="ORF">BP00DRAFT_492177</name>
</gene>
<dbReference type="Proteomes" id="UP000248817">
    <property type="component" value="Unassembled WGS sequence"/>
</dbReference>
<evidence type="ECO:0000259" key="2">
    <source>
        <dbReference type="Pfam" id="PF00651"/>
    </source>
</evidence>
<dbReference type="InterPro" id="IPR000210">
    <property type="entry name" value="BTB/POZ_dom"/>
</dbReference>
<dbReference type="EMBL" id="KZ825467">
    <property type="protein sequence ID" value="PYI35952.1"/>
    <property type="molecule type" value="Genomic_DNA"/>
</dbReference>
<evidence type="ECO:0000313" key="3">
    <source>
        <dbReference type="EMBL" id="PYI35952.1"/>
    </source>
</evidence>
<organism evidence="3 4">
    <name type="scientific">Aspergillus indologenus CBS 114.80</name>
    <dbReference type="NCBI Taxonomy" id="1450541"/>
    <lineage>
        <taxon>Eukaryota</taxon>
        <taxon>Fungi</taxon>
        <taxon>Dikarya</taxon>
        <taxon>Ascomycota</taxon>
        <taxon>Pezizomycotina</taxon>
        <taxon>Eurotiomycetes</taxon>
        <taxon>Eurotiomycetidae</taxon>
        <taxon>Eurotiales</taxon>
        <taxon>Aspergillaceae</taxon>
        <taxon>Aspergillus</taxon>
        <taxon>Aspergillus subgen. Circumdati</taxon>
    </lineage>
</organism>
<dbReference type="CDD" id="cd18186">
    <property type="entry name" value="BTB_POZ_ZBTB_KLHL-like"/>
    <property type="match status" value="1"/>
</dbReference>
<feature type="region of interest" description="Disordered" evidence="1">
    <location>
        <begin position="31"/>
        <end position="69"/>
    </location>
</feature>
<dbReference type="Gene3D" id="3.30.710.10">
    <property type="entry name" value="Potassium Channel Kv1.1, Chain A"/>
    <property type="match status" value="1"/>
</dbReference>
<dbReference type="AlphaFoldDB" id="A0A2V5IKV4"/>
<dbReference type="SUPFAM" id="SSF54695">
    <property type="entry name" value="POZ domain"/>
    <property type="match status" value="1"/>
</dbReference>
<dbReference type="InterPro" id="IPR011333">
    <property type="entry name" value="SKP1/BTB/POZ_sf"/>
</dbReference>
<accession>A0A2V5IKV4</accession>
<feature type="compositionally biased region" description="Polar residues" evidence="1">
    <location>
        <begin position="39"/>
        <end position="48"/>
    </location>
</feature>
<feature type="compositionally biased region" description="Polar residues" evidence="1">
    <location>
        <begin position="59"/>
        <end position="69"/>
    </location>
</feature>
<proteinExistence type="predicted"/>
<name>A0A2V5IKV4_9EURO</name>
<keyword evidence="4" id="KW-1185">Reference proteome</keyword>
<protein>
    <recommendedName>
        <fullName evidence="2">BTB domain-containing protein</fullName>
    </recommendedName>
</protein>
<reference evidence="3 4" key="1">
    <citation type="submission" date="2018-02" db="EMBL/GenBank/DDBJ databases">
        <title>The genomes of Aspergillus section Nigri reveals drivers in fungal speciation.</title>
        <authorList>
            <consortium name="DOE Joint Genome Institute"/>
            <person name="Vesth T.C."/>
            <person name="Nybo J."/>
            <person name="Theobald S."/>
            <person name="Brandl J."/>
            <person name="Frisvad J.C."/>
            <person name="Nielsen K.F."/>
            <person name="Lyhne E.K."/>
            <person name="Kogle M.E."/>
            <person name="Kuo A."/>
            <person name="Riley R."/>
            <person name="Clum A."/>
            <person name="Nolan M."/>
            <person name="Lipzen A."/>
            <person name="Salamov A."/>
            <person name="Henrissat B."/>
            <person name="Wiebenga A."/>
            <person name="De vries R.P."/>
            <person name="Grigoriev I.V."/>
            <person name="Mortensen U.H."/>
            <person name="Andersen M.R."/>
            <person name="Baker S.E."/>
        </authorList>
    </citation>
    <scope>NUCLEOTIDE SEQUENCE [LARGE SCALE GENOMIC DNA]</scope>
    <source>
        <strain evidence="3 4">CBS 114.80</strain>
    </source>
</reference>
<feature type="domain" description="BTB" evidence="2">
    <location>
        <begin position="87"/>
        <end position="164"/>
    </location>
</feature>
<evidence type="ECO:0000256" key="1">
    <source>
        <dbReference type="SAM" id="MobiDB-lite"/>
    </source>
</evidence>
<sequence>MMSVTNLSTHIIDPDGDVVIVLHDPNHAFAPWNEVGSPQMASPSSSGTDENDKHEGNPHVQSVKSSGDCNQEATREVHRVLVSGKHLALASSYFKNMLRGTWKETTSHLATGPMEIAAEGWDLEALLIVLQVLHCQNSQIPRKLSLEMIAKIAVVADYYQCKEALGFFSQTWLDSLEQEPPSTYCRDLLLWIWISWFFGRQSQFRQTTSAAASRSTSPVDSLGLPIPGAIIALINEKRTTAIANILQQLHSKLDRLLGSTSCTFECSSIMYGALSTRMHLSGLLYPRPVAPFLGISHEELVQQVLSFEPPVWWSAPPRYGDRPHKCSQSSSKPLVGNSDTVISGLDLSKMVSALWPSDETIPAIYTPLGFSTLSSNTMPKGSNTWIEHRMPSMVV</sequence>